<dbReference type="HOGENOM" id="CLU_435940_0_0_10"/>
<dbReference type="Pfam" id="PF04488">
    <property type="entry name" value="Gly_transf_sug"/>
    <property type="match status" value="1"/>
</dbReference>
<dbReference type="InterPro" id="IPR043148">
    <property type="entry name" value="TagF_C"/>
</dbReference>
<name>E6SRI7_BACT6</name>
<evidence type="ECO:0000256" key="5">
    <source>
        <dbReference type="ARBA" id="ARBA00022944"/>
    </source>
</evidence>
<proteinExistence type="inferred from homology"/>
<keyword evidence="4" id="KW-0808">Transferase</keyword>
<dbReference type="InterPro" id="IPR007554">
    <property type="entry name" value="Glycerophosphate_synth"/>
</dbReference>
<dbReference type="Gene3D" id="3.90.550.20">
    <property type="match status" value="1"/>
</dbReference>
<keyword evidence="3" id="KW-1003">Cell membrane</keyword>
<protein>
    <submittedName>
        <fullName evidence="7">CDP-glycerol:poly(Glycerophosphate)glycerophosphotransferase</fullName>
    </submittedName>
</protein>
<keyword evidence="5" id="KW-0777">Teichoic acid biosynthesis</keyword>
<dbReference type="Pfam" id="PF04464">
    <property type="entry name" value="Glyphos_transf"/>
    <property type="match status" value="1"/>
</dbReference>
<dbReference type="KEGG" id="bhl:Bache_2120"/>
<dbReference type="EMBL" id="CP002352">
    <property type="protein sequence ID" value="ADV44090.1"/>
    <property type="molecule type" value="Genomic_DNA"/>
</dbReference>
<dbReference type="Gene3D" id="3.40.50.11820">
    <property type="match status" value="1"/>
</dbReference>
<keyword evidence="6" id="KW-0472">Membrane</keyword>
<dbReference type="GO" id="GO:0047355">
    <property type="term" value="F:CDP-glycerol glycerophosphotransferase activity"/>
    <property type="evidence" value="ECO:0007669"/>
    <property type="project" value="InterPro"/>
</dbReference>
<accession>E6SRI7</accession>
<evidence type="ECO:0000256" key="6">
    <source>
        <dbReference type="ARBA" id="ARBA00023136"/>
    </source>
</evidence>
<gene>
    <name evidence="7" type="ordered locus">Bache_2120</name>
</gene>
<evidence type="ECO:0000313" key="8">
    <source>
        <dbReference type="Proteomes" id="UP000008630"/>
    </source>
</evidence>
<dbReference type="InterPro" id="IPR051612">
    <property type="entry name" value="Teichoic_Acid_Biosynth"/>
</dbReference>
<sequence>MIPKIIHYCWFGGKPLPDTAKKCIDSWKEYLPDFEIVQWNESNFDIHSCAYVEQAYDTKKWAFVADYVRYYAVYHHGGIFLETDTEVIRSFDNLLNDSAYFGFGPVNMTIPTFGAEKGHPVLKDLMNYYHSHSFVMSNGELDLTTINVVTKNVLVDNYSLQMNGQTQLLSHGIKVYAKEYFFSTDWETGVITKNPNLYIIHYADASWLTEEQKKVVKIKRKYKNLFGDNLGDLIGTAVGFAKTKGVRSTYYHGKNYIIRRVGNRLMKLISSLYVNKKKIVFENFLGRGFGDNPKYIALELLNRKLNYDLVWIVNRGTSYTFPKGIRTVERGSFRELFELATARFWIDNTRKEEFIYKSEKQCYIQTWHGFVPLKKMEKDAIQTLSKDYIFSAIHDGAMTDLMLSGCKIRTRLYNMSFWYDGEVKEWGSPRNDIFFKDFNYKEKVSEFFEIDSKYKTLLYAPTFRDDRSVTPYNIDFEKLILTLQNKFGGEWKVLIRLHPNIADQCSFMKYSNTIINASSYDDIQELFAASDVLITDYSDCMFEFSLMRKPVFLYTPDLESYTKSRDFYRDFKSLPYPMADTNDNLRTLILDFDNKTYDDSLTIFFEEIGVLENGTASKSVVDYITSF</sequence>
<evidence type="ECO:0000313" key="7">
    <source>
        <dbReference type="EMBL" id="ADV44090.1"/>
    </source>
</evidence>
<comment type="subcellular location">
    <subcellularLocation>
        <location evidence="1">Cell membrane</location>
        <topology evidence="1">Peripheral membrane protein</topology>
    </subcellularLocation>
</comment>
<comment type="similarity">
    <text evidence="2">Belongs to the CDP-glycerol glycerophosphotransferase family.</text>
</comment>
<evidence type="ECO:0000256" key="2">
    <source>
        <dbReference type="ARBA" id="ARBA00010488"/>
    </source>
</evidence>
<dbReference type="OrthoDB" id="9802987at2"/>
<dbReference type="eggNOG" id="COG1887">
    <property type="taxonomic scope" value="Bacteria"/>
</dbReference>
<organism evidence="7 8">
    <name type="scientific">Bacteroides helcogenes (strain ATCC 35417 / DSM 20613 / JCM 6297 / CCUG 15421 / P 36-108)</name>
    <dbReference type="NCBI Taxonomy" id="693979"/>
    <lineage>
        <taxon>Bacteria</taxon>
        <taxon>Pseudomonadati</taxon>
        <taxon>Bacteroidota</taxon>
        <taxon>Bacteroidia</taxon>
        <taxon>Bacteroidales</taxon>
        <taxon>Bacteroidaceae</taxon>
        <taxon>Bacteroides</taxon>
    </lineage>
</organism>
<dbReference type="GO" id="GO:0005886">
    <property type="term" value="C:plasma membrane"/>
    <property type="evidence" value="ECO:0007669"/>
    <property type="project" value="UniProtKB-SubCell"/>
</dbReference>
<dbReference type="SUPFAM" id="SSF53756">
    <property type="entry name" value="UDP-Glycosyltransferase/glycogen phosphorylase"/>
    <property type="match status" value="1"/>
</dbReference>
<dbReference type="SUPFAM" id="SSF53448">
    <property type="entry name" value="Nucleotide-diphospho-sugar transferases"/>
    <property type="match status" value="1"/>
</dbReference>
<dbReference type="RefSeq" id="WP_013547682.1">
    <property type="nucleotide sequence ID" value="NC_014933.1"/>
</dbReference>
<reference key="1">
    <citation type="submission" date="2010-11" db="EMBL/GenBank/DDBJ databases">
        <title>The complete genome of Bacteroides helcogenes P 36-108.</title>
        <authorList>
            <consortium name="US DOE Joint Genome Institute (JGI-PGF)"/>
            <person name="Lucas S."/>
            <person name="Copeland A."/>
            <person name="Lapidus A."/>
            <person name="Bruce D."/>
            <person name="Goodwin L."/>
            <person name="Pitluck S."/>
            <person name="Kyrpides N."/>
            <person name="Mavromatis K."/>
            <person name="Ivanova N."/>
            <person name="Zeytun A."/>
            <person name="Brettin T."/>
            <person name="Detter J.C."/>
            <person name="Tapia R."/>
            <person name="Han C."/>
            <person name="Land M."/>
            <person name="Hauser L."/>
            <person name="Markowitz V."/>
            <person name="Cheng J.-F."/>
            <person name="Hugenholtz P."/>
            <person name="Woyke T."/>
            <person name="Wu D."/>
            <person name="Gronow S."/>
            <person name="Wellnitz S."/>
            <person name="Brambilla E."/>
            <person name="Klenk H.-P."/>
            <person name="Eisen J.A."/>
        </authorList>
    </citation>
    <scope>NUCLEOTIDE SEQUENCE</scope>
    <source>
        <strain>P 36-108</strain>
    </source>
</reference>
<dbReference type="AlphaFoldDB" id="E6SRI7"/>
<dbReference type="Gene3D" id="3.40.50.12580">
    <property type="match status" value="1"/>
</dbReference>
<dbReference type="GO" id="GO:0019350">
    <property type="term" value="P:teichoic acid biosynthetic process"/>
    <property type="evidence" value="ECO:0007669"/>
    <property type="project" value="UniProtKB-KW"/>
</dbReference>
<dbReference type="InterPro" id="IPR029044">
    <property type="entry name" value="Nucleotide-diphossugar_trans"/>
</dbReference>
<evidence type="ECO:0000256" key="3">
    <source>
        <dbReference type="ARBA" id="ARBA00022475"/>
    </source>
</evidence>
<reference evidence="7 8" key="2">
    <citation type="journal article" date="2011" name="Stand. Genomic Sci.">
        <title>Complete genome sequence of Bacteroides helcogenes type strain (P 36-108).</title>
        <authorList>
            <person name="Pati A."/>
            <person name="Gronow S."/>
            <person name="Zeytun A."/>
            <person name="Lapidus A."/>
            <person name="Nolan M."/>
            <person name="Hammon N."/>
            <person name="Deshpande S."/>
            <person name="Cheng J.F."/>
            <person name="Tapia R."/>
            <person name="Han C."/>
            <person name="Goodwin L."/>
            <person name="Pitluck S."/>
            <person name="Liolios K."/>
            <person name="Pagani I."/>
            <person name="Ivanova N."/>
            <person name="Mavromatis K."/>
            <person name="Chen A."/>
            <person name="Palaniappan K."/>
            <person name="Land M."/>
            <person name="Hauser L."/>
            <person name="Chang Y.J."/>
            <person name="Jeffries C.D."/>
            <person name="Detter J.C."/>
            <person name="Brambilla E."/>
            <person name="Rohde M."/>
            <person name="Goker M."/>
            <person name="Woyke T."/>
            <person name="Bristow J."/>
            <person name="Eisen J.A."/>
            <person name="Markowitz V."/>
            <person name="Hugenholtz P."/>
            <person name="Kyrpides N.C."/>
            <person name="Klenk H.P."/>
            <person name="Lucas S."/>
        </authorList>
    </citation>
    <scope>NUCLEOTIDE SEQUENCE [LARGE SCALE GENOMIC DNA]</scope>
    <source>
        <strain evidence="8">ATCC 35417 / DSM 20613 / JCM 6297 / CCUG 15421 / P 36-108</strain>
    </source>
</reference>
<dbReference type="InterPro" id="IPR007577">
    <property type="entry name" value="GlycoTrfase_DXD_sugar-bd_CS"/>
</dbReference>
<dbReference type="PANTHER" id="PTHR37316">
    <property type="entry name" value="TEICHOIC ACID GLYCEROL-PHOSPHATE PRIMASE"/>
    <property type="match status" value="1"/>
</dbReference>
<dbReference type="eggNOG" id="COG3774">
    <property type="taxonomic scope" value="Bacteria"/>
</dbReference>
<dbReference type="PANTHER" id="PTHR37316:SF3">
    <property type="entry name" value="TEICHOIC ACID GLYCEROL-PHOSPHATE TRANSFERASE"/>
    <property type="match status" value="1"/>
</dbReference>
<dbReference type="Proteomes" id="UP000008630">
    <property type="component" value="Chromosome"/>
</dbReference>
<dbReference type="InterPro" id="IPR043149">
    <property type="entry name" value="TagF_N"/>
</dbReference>
<evidence type="ECO:0000256" key="4">
    <source>
        <dbReference type="ARBA" id="ARBA00022679"/>
    </source>
</evidence>
<evidence type="ECO:0000256" key="1">
    <source>
        <dbReference type="ARBA" id="ARBA00004202"/>
    </source>
</evidence>
<dbReference type="STRING" id="693979.Bache_2120"/>
<keyword evidence="8" id="KW-1185">Reference proteome</keyword>